<evidence type="ECO:0000313" key="2">
    <source>
        <dbReference type="WBParaSite" id="ALUE_0001521501-mRNA-1"/>
    </source>
</evidence>
<keyword evidence="1" id="KW-1185">Reference proteome</keyword>
<evidence type="ECO:0000313" key="1">
    <source>
        <dbReference type="Proteomes" id="UP000036681"/>
    </source>
</evidence>
<dbReference type="WBParaSite" id="ALUE_0001521501-mRNA-1">
    <property type="protein sequence ID" value="ALUE_0001521501-mRNA-1"/>
    <property type="gene ID" value="ALUE_0001521501"/>
</dbReference>
<dbReference type="AlphaFoldDB" id="A0A0M3IBS2"/>
<accession>A0A0M3IBS2</accession>
<protein>
    <submittedName>
        <fullName evidence="2">Uncharacterized protein</fullName>
    </submittedName>
</protein>
<sequence>MNTSPFQINHSFIRNSRASAHIKVHCQDTGLFISSFQSESHSHISD</sequence>
<reference evidence="2" key="1">
    <citation type="submission" date="2017-02" db="UniProtKB">
        <authorList>
            <consortium name="WormBaseParasite"/>
        </authorList>
    </citation>
    <scope>IDENTIFICATION</scope>
</reference>
<organism evidence="1 2">
    <name type="scientific">Ascaris lumbricoides</name>
    <name type="common">Giant roundworm</name>
    <dbReference type="NCBI Taxonomy" id="6252"/>
    <lineage>
        <taxon>Eukaryota</taxon>
        <taxon>Metazoa</taxon>
        <taxon>Ecdysozoa</taxon>
        <taxon>Nematoda</taxon>
        <taxon>Chromadorea</taxon>
        <taxon>Rhabditida</taxon>
        <taxon>Spirurina</taxon>
        <taxon>Ascaridomorpha</taxon>
        <taxon>Ascaridoidea</taxon>
        <taxon>Ascarididae</taxon>
        <taxon>Ascaris</taxon>
    </lineage>
</organism>
<name>A0A0M3IBS2_ASCLU</name>
<dbReference type="Proteomes" id="UP000036681">
    <property type="component" value="Unplaced"/>
</dbReference>
<proteinExistence type="predicted"/>